<evidence type="ECO:0000259" key="2">
    <source>
        <dbReference type="PROSITE" id="PS50994"/>
    </source>
</evidence>
<dbReference type="PROSITE" id="PS50994">
    <property type="entry name" value="INTEGRASE"/>
    <property type="match status" value="1"/>
</dbReference>
<dbReference type="EMBL" id="CAJOBZ010000093">
    <property type="protein sequence ID" value="CAF4958733.1"/>
    <property type="molecule type" value="Genomic_DNA"/>
</dbReference>
<keyword evidence="4" id="KW-1185">Reference proteome</keyword>
<dbReference type="InterPro" id="IPR036397">
    <property type="entry name" value="RNaseH_sf"/>
</dbReference>
<dbReference type="GO" id="GO:0003676">
    <property type="term" value="F:nucleic acid binding"/>
    <property type="evidence" value="ECO:0007669"/>
    <property type="project" value="InterPro"/>
</dbReference>
<feature type="region of interest" description="Disordered" evidence="1">
    <location>
        <begin position="269"/>
        <end position="291"/>
    </location>
</feature>
<accession>A0A821YDU6</accession>
<dbReference type="AlphaFoldDB" id="A0A821YDU6"/>
<feature type="compositionally biased region" description="Polar residues" evidence="1">
    <location>
        <begin position="237"/>
        <end position="250"/>
    </location>
</feature>
<dbReference type="Gene3D" id="3.30.420.10">
    <property type="entry name" value="Ribonuclease H-like superfamily/Ribonuclease H"/>
    <property type="match status" value="1"/>
</dbReference>
<dbReference type="PANTHER" id="PTHR42648">
    <property type="entry name" value="TRANSPOSASE, PUTATIVE-RELATED"/>
    <property type="match status" value="1"/>
</dbReference>
<reference evidence="3" key="1">
    <citation type="submission" date="2021-02" db="EMBL/GenBank/DDBJ databases">
        <authorList>
            <person name="Steward A R."/>
        </authorList>
    </citation>
    <scope>NUCLEOTIDE SEQUENCE</scope>
</reference>
<name>A0A821YDU6_9NEOP</name>
<dbReference type="OrthoDB" id="439192at2759"/>
<organism evidence="3 4">
    <name type="scientific">Pieris macdunnoughi</name>
    <dbReference type="NCBI Taxonomy" id="345717"/>
    <lineage>
        <taxon>Eukaryota</taxon>
        <taxon>Metazoa</taxon>
        <taxon>Ecdysozoa</taxon>
        <taxon>Arthropoda</taxon>
        <taxon>Hexapoda</taxon>
        <taxon>Insecta</taxon>
        <taxon>Pterygota</taxon>
        <taxon>Neoptera</taxon>
        <taxon>Endopterygota</taxon>
        <taxon>Lepidoptera</taxon>
        <taxon>Glossata</taxon>
        <taxon>Ditrysia</taxon>
        <taxon>Papilionoidea</taxon>
        <taxon>Pieridae</taxon>
        <taxon>Pierinae</taxon>
        <taxon>Pieris</taxon>
    </lineage>
</organism>
<dbReference type="Pfam" id="PF00665">
    <property type="entry name" value="rve"/>
    <property type="match status" value="1"/>
</dbReference>
<dbReference type="InterPro" id="IPR012337">
    <property type="entry name" value="RNaseH-like_sf"/>
</dbReference>
<dbReference type="GO" id="GO:0015074">
    <property type="term" value="P:DNA integration"/>
    <property type="evidence" value="ECO:0007669"/>
    <property type="project" value="InterPro"/>
</dbReference>
<proteinExistence type="predicted"/>
<dbReference type="Proteomes" id="UP000663880">
    <property type="component" value="Unassembled WGS sequence"/>
</dbReference>
<feature type="region of interest" description="Disordered" evidence="1">
    <location>
        <begin position="230"/>
        <end position="250"/>
    </location>
</feature>
<sequence>MEEVSVGGSRYFVILKDDYSNYRCVYFVKTKDQIKNCVEDFIDKAENVTGNKIKMFRTDNGLEFVNKELKEVFSKRGIIHQTTVPYTPKQNGKAERENRTLVEAARTMLYAKNLPKKLWAEAVNTAAFVLNRTGKSKQNEKTPFEVWTNQSFDIHELKIFGTRVYAHIPKERRKKWDKKAEKGLMVGYGEDIKGYRIYFSEKNTVDTKRDVVFLEQEKNKKGEPIIMFDSKEENNGGEESQTTSEVTPTNFDEDSCEITMCESVSVSEYQPCSDEETSSEETTPVLNERSKRVRKQTSFYKCNNVYSEESCQKEPILVTII</sequence>
<dbReference type="InterPro" id="IPR039537">
    <property type="entry name" value="Retrotran_Ty1/copia-like"/>
</dbReference>
<dbReference type="PANTHER" id="PTHR42648:SF24">
    <property type="entry name" value="INTEGRASE CATALYTIC DOMAIN-CONTAINING PROTEIN"/>
    <property type="match status" value="1"/>
</dbReference>
<evidence type="ECO:0000313" key="4">
    <source>
        <dbReference type="Proteomes" id="UP000663880"/>
    </source>
</evidence>
<feature type="domain" description="Integrase catalytic" evidence="2">
    <location>
        <begin position="1"/>
        <end position="151"/>
    </location>
</feature>
<dbReference type="InterPro" id="IPR001584">
    <property type="entry name" value="Integrase_cat-core"/>
</dbReference>
<gene>
    <name evidence="3" type="ORF">PMACD_LOCUS16526</name>
</gene>
<evidence type="ECO:0000313" key="3">
    <source>
        <dbReference type="EMBL" id="CAF4958733.1"/>
    </source>
</evidence>
<evidence type="ECO:0000256" key="1">
    <source>
        <dbReference type="SAM" id="MobiDB-lite"/>
    </source>
</evidence>
<comment type="caution">
    <text evidence="3">The sequence shown here is derived from an EMBL/GenBank/DDBJ whole genome shotgun (WGS) entry which is preliminary data.</text>
</comment>
<protein>
    <recommendedName>
        <fullName evidence="2">Integrase catalytic domain-containing protein</fullName>
    </recommendedName>
</protein>
<dbReference type="SUPFAM" id="SSF53098">
    <property type="entry name" value="Ribonuclease H-like"/>
    <property type="match status" value="1"/>
</dbReference>
<dbReference type="InterPro" id="IPR057670">
    <property type="entry name" value="SH3_retrovirus"/>
</dbReference>
<dbReference type="Pfam" id="PF25597">
    <property type="entry name" value="SH3_retrovirus"/>
    <property type="match status" value="1"/>
</dbReference>